<protein>
    <submittedName>
        <fullName evidence="1">Uncharacterized protein</fullName>
    </submittedName>
</protein>
<dbReference type="RefSeq" id="WP_078715662.1">
    <property type="nucleotide sequence ID" value="NZ_FUYC01000001.1"/>
</dbReference>
<dbReference type="AlphaFoldDB" id="A0A1T4W2V3"/>
<dbReference type="Proteomes" id="UP000190027">
    <property type="component" value="Unassembled WGS sequence"/>
</dbReference>
<dbReference type="STRING" id="1121449.SAMN02745704_00065"/>
<accession>A0A1T4W2V3</accession>
<dbReference type="EMBL" id="FUYC01000001">
    <property type="protein sequence ID" value="SKA71041.1"/>
    <property type="molecule type" value="Genomic_DNA"/>
</dbReference>
<proteinExistence type="predicted"/>
<keyword evidence="2" id="KW-1185">Reference proteome</keyword>
<evidence type="ECO:0000313" key="1">
    <source>
        <dbReference type="EMBL" id="SKA71041.1"/>
    </source>
</evidence>
<name>A0A1T4W2V3_9BACT</name>
<gene>
    <name evidence="1" type="ORF">SAMN02745704_00065</name>
</gene>
<dbReference type="OrthoDB" id="5456715at2"/>
<organism evidence="1 2">
    <name type="scientific">Paucidesulfovibrio gracilis DSM 16080</name>
    <dbReference type="NCBI Taxonomy" id="1121449"/>
    <lineage>
        <taxon>Bacteria</taxon>
        <taxon>Pseudomonadati</taxon>
        <taxon>Thermodesulfobacteriota</taxon>
        <taxon>Desulfovibrionia</taxon>
        <taxon>Desulfovibrionales</taxon>
        <taxon>Desulfovibrionaceae</taxon>
        <taxon>Paucidesulfovibrio</taxon>
    </lineage>
</organism>
<reference evidence="1 2" key="1">
    <citation type="submission" date="2017-02" db="EMBL/GenBank/DDBJ databases">
        <authorList>
            <person name="Peterson S.W."/>
        </authorList>
    </citation>
    <scope>NUCLEOTIDE SEQUENCE [LARGE SCALE GENOMIC DNA]</scope>
    <source>
        <strain evidence="1 2">DSM 16080</strain>
    </source>
</reference>
<sequence length="115" mass="13735">MCAAIRDDFEAQKRAIYDKMSPRRRKFVDRIGYEQWDPFAKPFDPIDIRRDVTGHTAHELTNMFLRSLNREPEQDYVDAISELNVTLVTIPDRVRPLFEFCQWYAKLLEERGLKL</sequence>
<evidence type="ECO:0000313" key="2">
    <source>
        <dbReference type="Proteomes" id="UP000190027"/>
    </source>
</evidence>